<dbReference type="AlphaFoldDB" id="A0A345I179"/>
<dbReference type="InterPro" id="IPR009057">
    <property type="entry name" value="Homeodomain-like_sf"/>
</dbReference>
<feature type="compositionally biased region" description="Gly residues" evidence="1">
    <location>
        <begin position="127"/>
        <end position="136"/>
    </location>
</feature>
<dbReference type="RefSeq" id="WP_114665239.1">
    <property type="nucleotide sequence ID" value="NZ_CP031194.1"/>
</dbReference>
<dbReference type="SUPFAM" id="SSF46689">
    <property type="entry name" value="Homeodomain-like"/>
    <property type="match status" value="1"/>
</dbReference>
<dbReference type="InterPro" id="IPR002514">
    <property type="entry name" value="Transposase_8"/>
</dbReference>
<accession>A0A345I179</accession>
<dbReference type="OrthoDB" id="3699740at2"/>
<gene>
    <name evidence="2" type="ORF">DVK44_17890</name>
</gene>
<feature type="compositionally biased region" description="Basic and acidic residues" evidence="1">
    <location>
        <begin position="61"/>
        <end position="72"/>
    </location>
</feature>
<dbReference type="InterPro" id="IPR036388">
    <property type="entry name" value="WH-like_DNA-bd_sf"/>
</dbReference>
<evidence type="ECO:0000313" key="3">
    <source>
        <dbReference type="Proteomes" id="UP000253868"/>
    </source>
</evidence>
<organism evidence="2 3">
    <name type="scientific">Streptomyces paludis</name>
    <dbReference type="NCBI Taxonomy" id="2282738"/>
    <lineage>
        <taxon>Bacteria</taxon>
        <taxon>Bacillati</taxon>
        <taxon>Actinomycetota</taxon>
        <taxon>Actinomycetes</taxon>
        <taxon>Kitasatosporales</taxon>
        <taxon>Streptomycetaceae</taxon>
        <taxon>Streptomyces</taxon>
    </lineage>
</organism>
<feature type="region of interest" description="Disordered" evidence="1">
    <location>
        <begin position="44"/>
        <end position="72"/>
    </location>
</feature>
<evidence type="ECO:0000256" key="1">
    <source>
        <dbReference type="SAM" id="MobiDB-lite"/>
    </source>
</evidence>
<dbReference type="GO" id="GO:0004803">
    <property type="term" value="F:transposase activity"/>
    <property type="evidence" value="ECO:0007669"/>
    <property type="project" value="InterPro"/>
</dbReference>
<proteinExistence type="predicted"/>
<feature type="region of interest" description="Disordered" evidence="1">
    <location>
        <begin position="117"/>
        <end position="173"/>
    </location>
</feature>
<protein>
    <recommendedName>
        <fullName evidence="4">Transposase</fullName>
    </recommendedName>
</protein>
<name>A0A345I179_9ACTN</name>
<dbReference type="KEGG" id="spad:DVK44_17890"/>
<evidence type="ECO:0008006" key="4">
    <source>
        <dbReference type="Google" id="ProtNLM"/>
    </source>
</evidence>
<dbReference type="GO" id="GO:0006313">
    <property type="term" value="P:DNA transposition"/>
    <property type="evidence" value="ECO:0007669"/>
    <property type="project" value="InterPro"/>
</dbReference>
<feature type="compositionally biased region" description="Basic residues" evidence="1">
    <location>
        <begin position="144"/>
        <end position="153"/>
    </location>
</feature>
<sequence>MSKRYAAEFKWDVVALVLSSKKTVTEVARDLGVSPEGLRGWVKQAKADRGEGPAGALTSADRGKSDRLLRSGQDEVDTVARCRFIDAEKAPEGNSSGHSVAFLCRVRGVPRFRLPRAQGVAARPDGAGAGRGGAGGRDPSASRRISRCRRAPRIHAALRPGLHRAPARDAARR</sequence>
<keyword evidence="3" id="KW-1185">Reference proteome</keyword>
<dbReference type="Gene3D" id="1.10.10.10">
    <property type="entry name" value="Winged helix-like DNA-binding domain superfamily/Winged helix DNA-binding domain"/>
    <property type="match status" value="1"/>
</dbReference>
<dbReference type="GO" id="GO:0003677">
    <property type="term" value="F:DNA binding"/>
    <property type="evidence" value="ECO:0007669"/>
    <property type="project" value="InterPro"/>
</dbReference>
<dbReference type="Pfam" id="PF01527">
    <property type="entry name" value="HTH_Tnp_1"/>
    <property type="match status" value="1"/>
</dbReference>
<reference evidence="3" key="1">
    <citation type="submission" date="2018-07" db="EMBL/GenBank/DDBJ databases">
        <authorList>
            <person name="Zhao J."/>
        </authorList>
    </citation>
    <scope>NUCLEOTIDE SEQUENCE [LARGE SCALE GENOMIC DNA]</scope>
    <source>
        <strain evidence="3">GSSD-12</strain>
    </source>
</reference>
<evidence type="ECO:0000313" key="2">
    <source>
        <dbReference type="EMBL" id="AXG82703.1"/>
    </source>
</evidence>
<dbReference type="Proteomes" id="UP000253868">
    <property type="component" value="Chromosome"/>
</dbReference>
<dbReference type="EMBL" id="CP031194">
    <property type="protein sequence ID" value="AXG82703.1"/>
    <property type="molecule type" value="Genomic_DNA"/>
</dbReference>